<comment type="caution">
    <text evidence="10">The sequence shown here is derived from an EMBL/GenBank/DDBJ whole genome shotgun (WGS) entry which is preliminary data.</text>
</comment>
<protein>
    <submittedName>
        <fullName evidence="10">Drug/metabolite transporter (DMT)-like permease</fullName>
    </submittedName>
</protein>
<dbReference type="EMBL" id="JACHMP010000001">
    <property type="protein sequence ID" value="MBB5823530.1"/>
    <property type="molecule type" value="Genomic_DNA"/>
</dbReference>
<evidence type="ECO:0000256" key="4">
    <source>
        <dbReference type="ARBA" id="ARBA00022692"/>
    </source>
</evidence>
<feature type="transmembrane region" description="Helical" evidence="8">
    <location>
        <begin position="148"/>
        <end position="166"/>
    </location>
</feature>
<feature type="domain" description="EamA" evidence="9">
    <location>
        <begin position="7"/>
        <end position="136"/>
    </location>
</feature>
<dbReference type="PANTHER" id="PTHR42920">
    <property type="entry name" value="OS03G0707200 PROTEIN-RELATED"/>
    <property type="match status" value="1"/>
</dbReference>
<dbReference type="Pfam" id="PF00892">
    <property type="entry name" value="EamA"/>
    <property type="match status" value="2"/>
</dbReference>
<evidence type="ECO:0000256" key="6">
    <source>
        <dbReference type="ARBA" id="ARBA00023136"/>
    </source>
</evidence>
<evidence type="ECO:0000313" key="11">
    <source>
        <dbReference type="Proteomes" id="UP000540685"/>
    </source>
</evidence>
<evidence type="ECO:0000259" key="9">
    <source>
        <dbReference type="Pfam" id="PF00892"/>
    </source>
</evidence>
<reference evidence="10 11" key="1">
    <citation type="submission" date="2020-08" db="EMBL/GenBank/DDBJ databases">
        <title>Sequencing the genomes of 1000 actinobacteria strains.</title>
        <authorList>
            <person name="Klenk H.-P."/>
        </authorList>
    </citation>
    <scope>NUCLEOTIDE SEQUENCE [LARGE SCALE GENOMIC DNA]</scope>
    <source>
        <strain evidence="10 11">DSM 46887</strain>
    </source>
</reference>
<keyword evidence="11" id="KW-1185">Reference proteome</keyword>
<evidence type="ECO:0000256" key="1">
    <source>
        <dbReference type="ARBA" id="ARBA00004651"/>
    </source>
</evidence>
<name>A0A7W9IMM1_9ACTN</name>
<evidence type="ECO:0000256" key="5">
    <source>
        <dbReference type="ARBA" id="ARBA00022989"/>
    </source>
</evidence>
<dbReference type="InterPro" id="IPR051258">
    <property type="entry name" value="Diverse_Substrate_Transporter"/>
</dbReference>
<feature type="transmembrane region" description="Helical" evidence="8">
    <location>
        <begin position="265"/>
        <end position="283"/>
    </location>
</feature>
<feature type="transmembrane region" description="Helical" evidence="8">
    <location>
        <begin position="123"/>
        <end position="142"/>
    </location>
</feature>
<feature type="domain" description="EamA" evidence="9">
    <location>
        <begin position="149"/>
        <end position="282"/>
    </location>
</feature>
<feature type="transmembrane region" description="Helical" evidence="8">
    <location>
        <begin position="238"/>
        <end position="259"/>
    </location>
</feature>
<feature type="compositionally biased region" description="Basic and acidic residues" evidence="7">
    <location>
        <begin position="289"/>
        <end position="300"/>
    </location>
</feature>
<gene>
    <name evidence="10" type="ORF">F4562_006592</name>
</gene>
<feature type="transmembrane region" description="Helical" evidence="8">
    <location>
        <begin position="90"/>
        <end position="114"/>
    </location>
</feature>
<proteinExistence type="inferred from homology"/>
<dbReference type="SUPFAM" id="SSF103481">
    <property type="entry name" value="Multidrug resistance efflux transporter EmrE"/>
    <property type="match status" value="2"/>
</dbReference>
<sequence length="306" mass="30685">MRGGRLAGVVALLVVTAVWGSTFPLAKDLLTRLPALDVLAVRSTLSAALLLALRPGALRGLDARTCRAGALLGVTYGAGLTAQSHGLVELPAAVSGFVTGSYVVMTPLLGVLWLRTPVAARTWAATALAATGLVVLALPGRWSGPVPATGLTLTVAAAALYAVHVVMLGRVSRPGEAYALTTVQAGAMGAALAVAALPGGLVLPGTGADWAAVGHLAVLAGAVSSLAQTWAQARVPAATAAVVMSVEPVWATVFAVLVYGEAAGWPLLVGGGCVLAATVLVTVPSGSRPARDRPVRDRVVWESPGP</sequence>
<keyword evidence="6 8" id="KW-0472">Membrane</keyword>
<feature type="transmembrane region" description="Helical" evidence="8">
    <location>
        <begin position="178"/>
        <end position="198"/>
    </location>
</feature>
<keyword evidence="4 8" id="KW-0812">Transmembrane</keyword>
<feature type="region of interest" description="Disordered" evidence="7">
    <location>
        <begin position="286"/>
        <end position="306"/>
    </location>
</feature>
<keyword evidence="5 8" id="KW-1133">Transmembrane helix</keyword>
<keyword evidence="3" id="KW-1003">Cell membrane</keyword>
<evidence type="ECO:0000256" key="2">
    <source>
        <dbReference type="ARBA" id="ARBA00007362"/>
    </source>
</evidence>
<dbReference type="InterPro" id="IPR037185">
    <property type="entry name" value="EmrE-like"/>
</dbReference>
<dbReference type="AlphaFoldDB" id="A0A7W9IMM1"/>
<dbReference type="GO" id="GO:0005886">
    <property type="term" value="C:plasma membrane"/>
    <property type="evidence" value="ECO:0007669"/>
    <property type="project" value="UniProtKB-SubCell"/>
</dbReference>
<dbReference type="RefSeq" id="WP_184546706.1">
    <property type="nucleotide sequence ID" value="NZ_JACHMP010000001.1"/>
</dbReference>
<evidence type="ECO:0000256" key="8">
    <source>
        <dbReference type="SAM" id="Phobius"/>
    </source>
</evidence>
<evidence type="ECO:0000313" key="10">
    <source>
        <dbReference type="EMBL" id="MBB5823530.1"/>
    </source>
</evidence>
<comment type="similarity">
    <text evidence="2">Belongs to the EamA transporter family.</text>
</comment>
<feature type="transmembrane region" description="Helical" evidence="8">
    <location>
        <begin position="210"/>
        <end position="231"/>
    </location>
</feature>
<dbReference type="Proteomes" id="UP000540685">
    <property type="component" value="Unassembled WGS sequence"/>
</dbReference>
<accession>A0A7W9IMM1</accession>
<dbReference type="PANTHER" id="PTHR42920:SF5">
    <property type="entry name" value="EAMA DOMAIN-CONTAINING PROTEIN"/>
    <property type="match status" value="1"/>
</dbReference>
<comment type="subcellular location">
    <subcellularLocation>
        <location evidence="1">Cell membrane</location>
        <topology evidence="1">Multi-pass membrane protein</topology>
    </subcellularLocation>
</comment>
<evidence type="ECO:0000256" key="3">
    <source>
        <dbReference type="ARBA" id="ARBA00022475"/>
    </source>
</evidence>
<dbReference type="InterPro" id="IPR000620">
    <property type="entry name" value="EamA_dom"/>
</dbReference>
<organism evidence="10 11">
    <name type="scientific">Streptosporangium becharense</name>
    <dbReference type="NCBI Taxonomy" id="1816182"/>
    <lineage>
        <taxon>Bacteria</taxon>
        <taxon>Bacillati</taxon>
        <taxon>Actinomycetota</taxon>
        <taxon>Actinomycetes</taxon>
        <taxon>Streptosporangiales</taxon>
        <taxon>Streptosporangiaceae</taxon>
        <taxon>Streptosporangium</taxon>
    </lineage>
</organism>
<evidence type="ECO:0000256" key="7">
    <source>
        <dbReference type="SAM" id="MobiDB-lite"/>
    </source>
</evidence>